<dbReference type="PANTHER" id="PTHR34044">
    <property type="entry name" value="NUCLEAR PROTEIN"/>
    <property type="match status" value="1"/>
</dbReference>
<evidence type="ECO:0000313" key="2">
    <source>
        <dbReference type="Proteomes" id="UP000095751"/>
    </source>
</evidence>
<dbReference type="AlphaFoldDB" id="A0A1E7ETV3"/>
<name>A0A1E7ETV3_9STRA</name>
<reference evidence="1 2" key="1">
    <citation type="submission" date="2016-09" db="EMBL/GenBank/DDBJ databases">
        <title>Extensive genetic diversity and differential bi-allelic expression allows diatom success in the polar Southern Ocean.</title>
        <authorList>
            <consortium name="DOE Joint Genome Institute"/>
            <person name="Mock T."/>
            <person name="Otillar R.P."/>
            <person name="Strauss J."/>
            <person name="Dupont C."/>
            <person name="Frickenhaus S."/>
            <person name="Maumus F."/>
            <person name="Mcmullan M."/>
            <person name="Sanges R."/>
            <person name="Schmutz J."/>
            <person name="Toseland A."/>
            <person name="Valas R."/>
            <person name="Veluchamy A."/>
            <person name="Ward B.J."/>
            <person name="Allen A."/>
            <person name="Barry K."/>
            <person name="Falciatore A."/>
            <person name="Ferrante M."/>
            <person name="Fortunato A.E."/>
            <person name="Gloeckner G."/>
            <person name="Gruber A."/>
            <person name="Hipkin R."/>
            <person name="Janech M."/>
            <person name="Kroth P."/>
            <person name="Leese F."/>
            <person name="Lindquist E."/>
            <person name="Lyon B.R."/>
            <person name="Martin J."/>
            <person name="Mayer C."/>
            <person name="Parker M."/>
            <person name="Quesneville H."/>
            <person name="Raymond J."/>
            <person name="Uhlig C."/>
            <person name="Valentin K.U."/>
            <person name="Worden A.Z."/>
            <person name="Armbrust E.V."/>
            <person name="Bowler C."/>
            <person name="Green B."/>
            <person name="Moulton V."/>
            <person name="Van Oosterhout C."/>
            <person name="Grigoriev I."/>
        </authorList>
    </citation>
    <scope>NUCLEOTIDE SEQUENCE [LARGE SCALE GENOMIC DNA]</scope>
    <source>
        <strain evidence="1 2">CCMP1102</strain>
    </source>
</reference>
<dbReference type="EMBL" id="KV784376">
    <property type="protein sequence ID" value="OEU09267.1"/>
    <property type="molecule type" value="Genomic_DNA"/>
</dbReference>
<dbReference type="InParanoid" id="A0A1E7ETV3"/>
<dbReference type="KEGG" id="fcy:FRACYDRAFT_173741"/>
<gene>
    <name evidence="1" type="ORF">FRACYDRAFT_173741</name>
</gene>
<protein>
    <submittedName>
        <fullName evidence="1">Uncharacterized protein</fullName>
    </submittedName>
</protein>
<dbReference type="PANTHER" id="PTHR34044:SF1">
    <property type="entry name" value="NUCLEAR PROTEIN"/>
    <property type="match status" value="1"/>
</dbReference>
<accession>A0A1E7ETV3</accession>
<organism evidence="1 2">
    <name type="scientific">Fragilariopsis cylindrus CCMP1102</name>
    <dbReference type="NCBI Taxonomy" id="635003"/>
    <lineage>
        <taxon>Eukaryota</taxon>
        <taxon>Sar</taxon>
        <taxon>Stramenopiles</taxon>
        <taxon>Ochrophyta</taxon>
        <taxon>Bacillariophyta</taxon>
        <taxon>Bacillariophyceae</taxon>
        <taxon>Bacillariophycidae</taxon>
        <taxon>Bacillariales</taxon>
        <taxon>Bacillariaceae</taxon>
        <taxon>Fragilariopsis</taxon>
    </lineage>
</organism>
<evidence type="ECO:0000313" key="1">
    <source>
        <dbReference type="EMBL" id="OEU09267.1"/>
    </source>
</evidence>
<sequence>MVSPNEAELEYNQLNPLAQALMHMGRGDDIILSPYQTLPDVLGEGEYATSEYPIYITLPPQEILPFLDNVDDAYKERNEDFCFFSGGFQFGNIEDTLKERGYCRDTMTQILISGMEIGEEGIKDVSVSLGPDSVGEDKLAGECSACGKWNGAIAKRLERSSVTCKTEFYRDWRRKMWERSCMDAVFNLIGSVRADPTTLSDVANYYEEEASDMLWEISGHLRAWKAVTLTYGFEERLFGFAERRSDQQCTIVDDWYQYIWGNKVFSSSKKFLEYLHYAKNDMGYLQTVDLPPMKEETELELASPSRLRTGNLRADGVI</sequence>
<keyword evidence="2" id="KW-1185">Reference proteome</keyword>
<dbReference type="OrthoDB" id="40417at2759"/>
<dbReference type="Proteomes" id="UP000095751">
    <property type="component" value="Unassembled WGS sequence"/>
</dbReference>
<proteinExistence type="predicted"/>